<evidence type="ECO:0000256" key="2">
    <source>
        <dbReference type="ARBA" id="ARBA00004167"/>
    </source>
</evidence>
<feature type="domain" description="RING-type" evidence="17">
    <location>
        <begin position="155"/>
        <end position="197"/>
    </location>
</feature>
<organism evidence="18 19">
    <name type="scientific">Kalanchoe fedtschenkoi</name>
    <name type="common">Lavender scallops</name>
    <name type="synonym">South American air plant</name>
    <dbReference type="NCBI Taxonomy" id="63787"/>
    <lineage>
        <taxon>Eukaryota</taxon>
        <taxon>Viridiplantae</taxon>
        <taxon>Streptophyta</taxon>
        <taxon>Embryophyta</taxon>
        <taxon>Tracheophyta</taxon>
        <taxon>Spermatophyta</taxon>
        <taxon>Magnoliopsida</taxon>
        <taxon>eudicotyledons</taxon>
        <taxon>Gunneridae</taxon>
        <taxon>Pentapetalae</taxon>
        <taxon>Saxifragales</taxon>
        <taxon>Crassulaceae</taxon>
        <taxon>Kalanchoe</taxon>
    </lineage>
</organism>
<sequence>MILGIEACPCCKMSWVRPRIEQRFNLDAAHHHHHAVAHLYSSSGVKQATPTPAPAPSGSGSRLSPTAVFIIVAVAVLFLISGLLHLFVRFLMKHRSSLSDSESDTYPEIRDTNTFHRQLQQLFHLHDSGLDQAFIDALPVFMYKEIMGLKEPFDCAVCLCEFSEQDKLRLLPLCSHAFHINCIDTWLLSNSTCPLCRGTLFSPGFAIENPVFEFQTLRDDLSFSGSFRDRHSFGRKPGENDISKRVFSVRLGKFRNINPQSGRDGNVDGGETSSSNLDARRCYSLGSCQYVEADSDLQVTLCETNNNNSSNRSTNGGVIDVRIGRGLSGNPSMDGDVEGKKLSSRSKVESYSVSKIWLWSNKGKLSGAPNAAQMGTSSFIGNFPSDR</sequence>
<evidence type="ECO:0000256" key="8">
    <source>
        <dbReference type="ARBA" id="ARBA00022771"/>
    </source>
</evidence>
<evidence type="ECO:0000256" key="1">
    <source>
        <dbReference type="ARBA" id="ARBA00000900"/>
    </source>
</evidence>
<comment type="subcellular location">
    <subcellularLocation>
        <location evidence="2">Membrane</location>
        <topology evidence="2">Single-pass membrane protein</topology>
    </subcellularLocation>
</comment>
<evidence type="ECO:0000313" key="18">
    <source>
        <dbReference type="EnsemblPlants" id="Kaladp0071s0182.1.v1.1.CDS.1"/>
    </source>
</evidence>
<dbReference type="FunFam" id="3.30.40.10:FF:000231">
    <property type="entry name" value="RING-H2 finger protein ATL46"/>
    <property type="match status" value="1"/>
</dbReference>
<keyword evidence="6 16" id="KW-0812">Transmembrane</keyword>
<feature type="transmembrane region" description="Helical" evidence="16">
    <location>
        <begin position="67"/>
        <end position="88"/>
    </location>
</feature>
<evidence type="ECO:0000256" key="4">
    <source>
        <dbReference type="ARBA" id="ARBA00012483"/>
    </source>
</evidence>
<dbReference type="Proteomes" id="UP000594263">
    <property type="component" value="Unplaced"/>
</dbReference>
<evidence type="ECO:0000256" key="13">
    <source>
        <dbReference type="ARBA" id="ARBA00024209"/>
    </source>
</evidence>
<dbReference type="SMART" id="SM00184">
    <property type="entry name" value="RING"/>
    <property type="match status" value="1"/>
</dbReference>
<accession>A0A7N0UKM8</accession>
<dbReference type="InterPro" id="IPR001841">
    <property type="entry name" value="Znf_RING"/>
</dbReference>
<evidence type="ECO:0000256" key="11">
    <source>
        <dbReference type="ARBA" id="ARBA00022989"/>
    </source>
</evidence>
<evidence type="ECO:0000256" key="14">
    <source>
        <dbReference type="PROSITE-ProRule" id="PRU00175"/>
    </source>
</evidence>
<dbReference type="CDD" id="cd16461">
    <property type="entry name" value="RING-H2_EL5-like"/>
    <property type="match status" value="1"/>
</dbReference>
<evidence type="ECO:0000256" key="16">
    <source>
        <dbReference type="SAM" id="Phobius"/>
    </source>
</evidence>
<keyword evidence="9" id="KW-0833">Ubl conjugation pathway</keyword>
<evidence type="ECO:0000256" key="12">
    <source>
        <dbReference type="ARBA" id="ARBA00023136"/>
    </source>
</evidence>
<keyword evidence="19" id="KW-1185">Reference proteome</keyword>
<feature type="region of interest" description="Disordered" evidence="15">
    <location>
        <begin position="366"/>
        <end position="387"/>
    </location>
</feature>
<keyword evidence="10" id="KW-0862">Zinc</keyword>
<keyword evidence="5" id="KW-0808">Transferase</keyword>
<dbReference type="Pfam" id="PF13639">
    <property type="entry name" value="zf-RING_2"/>
    <property type="match status" value="1"/>
</dbReference>
<comment type="similarity">
    <text evidence="13">Belongs to the RING-type zinc finger family. ATL subfamily.</text>
</comment>
<dbReference type="GO" id="GO:0031625">
    <property type="term" value="F:ubiquitin protein ligase binding"/>
    <property type="evidence" value="ECO:0007669"/>
    <property type="project" value="TreeGrafter"/>
</dbReference>
<dbReference type="PANTHER" id="PTHR45768">
    <property type="entry name" value="E3 UBIQUITIN-PROTEIN LIGASE RNF13-LIKE"/>
    <property type="match status" value="1"/>
</dbReference>
<dbReference type="Gramene" id="Kaladp0071s0182.1.v1.1">
    <property type="protein sequence ID" value="Kaladp0071s0182.1.v1.1.CDS.1"/>
    <property type="gene ID" value="Kaladp0071s0182.v1.1"/>
</dbReference>
<evidence type="ECO:0000256" key="6">
    <source>
        <dbReference type="ARBA" id="ARBA00022692"/>
    </source>
</evidence>
<comment type="catalytic activity">
    <reaction evidence="1">
        <text>S-ubiquitinyl-[E2 ubiquitin-conjugating enzyme]-L-cysteine + [acceptor protein]-L-lysine = [E2 ubiquitin-conjugating enzyme]-L-cysteine + N(6)-ubiquitinyl-[acceptor protein]-L-lysine.</text>
        <dbReference type="EC" id="2.3.2.27"/>
    </reaction>
</comment>
<evidence type="ECO:0000256" key="7">
    <source>
        <dbReference type="ARBA" id="ARBA00022723"/>
    </source>
</evidence>
<evidence type="ECO:0000256" key="3">
    <source>
        <dbReference type="ARBA" id="ARBA00004906"/>
    </source>
</evidence>
<keyword evidence="7" id="KW-0479">Metal-binding</keyword>
<dbReference type="EC" id="2.3.2.27" evidence="4"/>
<dbReference type="GO" id="GO:0061630">
    <property type="term" value="F:ubiquitin protein ligase activity"/>
    <property type="evidence" value="ECO:0007669"/>
    <property type="project" value="UniProtKB-EC"/>
</dbReference>
<keyword evidence="11 16" id="KW-1133">Transmembrane helix</keyword>
<evidence type="ECO:0000259" key="17">
    <source>
        <dbReference type="PROSITE" id="PS50089"/>
    </source>
</evidence>
<dbReference type="InterPro" id="IPR013083">
    <property type="entry name" value="Znf_RING/FYVE/PHD"/>
</dbReference>
<reference evidence="18" key="1">
    <citation type="submission" date="2021-01" db="UniProtKB">
        <authorList>
            <consortium name="EnsemblPlants"/>
        </authorList>
    </citation>
    <scope>IDENTIFICATION</scope>
</reference>
<proteinExistence type="inferred from homology"/>
<evidence type="ECO:0000313" key="19">
    <source>
        <dbReference type="Proteomes" id="UP000594263"/>
    </source>
</evidence>
<evidence type="ECO:0000256" key="10">
    <source>
        <dbReference type="ARBA" id="ARBA00022833"/>
    </source>
</evidence>
<comment type="pathway">
    <text evidence="3">Protein modification; protein ubiquitination.</text>
</comment>
<name>A0A7N0UKM8_KALFE</name>
<dbReference type="SUPFAM" id="SSF57850">
    <property type="entry name" value="RING/U-box"/>
    <property type="match status" value="1"/>
</dbReference>
<dbReference type="PROSITE" id="PS50089">
    <property type="entry name" value="ZF_RING_2"/>
    <property type="match status" value="1"/>
</dbReference>
<dbReference type="EnsemblPlants" id="Kaladp0071s0182.1.v1.1">
    <property type="protein sequence ID" value="Kaladp0071s0182.1.v1.1.CDS.1"/>
    <property type="gene ID" value="Kaladp0071s0182.v1.1"/>
</dbReference>
<dbReference type="PANTHER" id="PTHR45768:SF54">
    <property type="entry name" value="RING-H2 FINGER PROTEIN ATL47-LIKE"/>
    <property type="match status" value="1"/>
</dbReference>
<evidence type="ECO:0000256" key="5">
    <source>
        <dbReference type="ARBA" id="ARBA00022679"/>
    </source>
</evidence>
<protein>
    <recommendedName>
        <fullName evidence="4">RING-type E3 ubiquitin transferase</fullName>
        <ecNumber evidence="4">2.3.2.27</ecNumber>
    </recommendedName>
</protein>
<keyword evidence="8 14" id="KW-0863">Zinc-finger</keyword>
<dbReference type="AlphaFoldDB" id="A0A7N0UKM8"/>
<dbReference type="Gene3D" id="3.30.40.10">
    <property type="entry name" value="Zinc/RING finger domain, C3HC4 (zinc finger)"/>
    <property type="match status" value="1"/>
</dbReference>
<dbReference type="GO" id="GO:0008270">
    <property type="term" value="F:zinc ion binding"/>
    <property type="evidence" value="ECO:0007669"/>
    <property type="project" value="UniProtKB-KW"/>
</dbReference>
<evidence type="ECO:0000256" key="15">
    <source>
        <dbReference type="SAM" id="MobiDB-lite"/>
    </source>
</evidence>
<dbReference type="GO" id="GO:0016020">
    <property type="term" value="C:membrane"/>
    <property type="evidence" value="ECO:0007669"/>
    <property type="project" value="UniProtKB-SubCell"/>
</dbReference>
<evidence type="ECO:0000256" key="9">
    <source>
        <dbReference type="ARBA" id="ARBA00022786"/>
    </source>
</evidence>
<keyword evidence="12 16" id="KW-0472">Membrane</keyword>